<dbReference type="PANTHER" id="PTHR43861:SF1">
    <property type="entry name" value="TRANS-ACONITATE 2-METHYLTRANSFERASE"/>
    <property type="match status" value="1"/>
</dbReference>
<dbReference type="EMBL" id="RRZK01000002">
    <property type="protein sequence ID" value="TDB68428.1"/>
    <property type="molecule type" value="Genomic_DNA"/>
</dbReference>
<dbReference type="RefSeq" id="WP_093225687.1">
    <property type="nucleotide sequence ID" value="NZ_LT629803.1"/>
</dbReference>
<reference evidence="3" key="1">
    <citation type="journal article" date="2019" name="bioRxiv">
        <title>Bacterially produced spermidine induces plant systemic susceptibility to pathogens.</title>
        <authorList>
            <person name="Melnyk R.A."/>
            <person name="Beskrovnaya P.A."/>
            <person name="Liu Z."/>
            <person name="Song Y."/>
            <person name="Haney C.H."/>
        </authorList>
    </citation>
    <scope>NUCLEOTIDE SEQUENCE [LARGE SCALE GENOMIC DNA]</scope>
    <source>
        <strain evidence="3">Dha-51</strain>
    </source>
</reference>
<dbReference type="PANTHER" id="PTHR43861">
    <property type="entry name" value="TRANS-ACONITATE 2-METHYLTRANSFERASE-RELATED"/>
    <property type="match status" value="1"/>
</dbReference>
<dbReference type="Pfam" id="PF08241">
    <property type="entry name" value="Methyltransf_11"/>
    <property type="match status" value="1"/>
</dbReference>
<dbReference type="AlphaFoldDB" id="A0A1H2P7G4"/>
<accession>A0A1H2P7G4</accession>
<dbReference type="InterPro" id="IPR013216">
    <property type="entry name" value="Methyltransf_11"/>
</dbReference>
<dbReference type="GO" id="GO:0032259">
    <property type="term" value="P:methylation"/>
    <property type="evidence" value="ECO:0007669"/>
    <property type="project" value="UniProtKB-KW"/>
</dbReference>
<dbReference type="STRING" id="95300.SAMN05216558_3816"/>
<keyword evidence="3" id="KW-1185">Reference proteome</keyword>
<dbReference type="GO" id="GO:0008757">
    <property type="term" value="F:S-adenosylmethionine-dependent methyltransferase activity"/>
    <property type="evidence" value="ECO:0007669"/>
    <property type="project" value="InterPro"/>
</dbReference>
<name>A0A1H2P7G4_PSEVA</name>
<dbReference type="SUPFAM" id="SSF53335">
    <property type="entry name" value="S-adenosyl-L-methionine-dependent methyltransferases"/>
    <property type="match status" value="1"/>
</dbReference>
<gene>
    <name evidence="2" type="ORF">EIY72_00830</name>
</gene>
<dbReference type="CDD" id="cd02440">
    <property type="entry name" value="AdoMet_MTases"/>
    <property type="match status" value="1"/>
</dbReference>
<proteinExistence type="predicted"/>
<keyword evidence="2" id="KW-0489">Methyltransferase</keyword>
<keyword evidence="2" id="KW-0808">Transferase</keyword>
<dbReference type="OrthoDB" id="9791837at2"/>
<evidence type="ECO:0000313" key="3">
    <source>
        <dbReference type="Proteomes" id="UP000295254"/>
    </source>
</evidence>
<sequence>MTQNIYDDPKFFQGYSQMARSISGLDAAPEWPALQAMLPPMQGLNVIDLGCGYGWFCRWASEQGAASVLGLDVSQKMLDQARKTTTASNIRYERADLEQLDLPAASFDLAYSSLALHYIKDLPGLFAKIHTALKPGSRLVFSIEHPIFMAPRNPGWIIDAEGRKRWPVDSYQMEGERVTNWLADGVIKQHRTLGTLLNSLITAGFSIQHVNEWGPLDAEVAAQPALAEERERPMMLLVGVER</sequence>
<feature type="domain" description="Methyltransferase type 11" evidence="1">
    <location>
        <begin position="48"/>
        <end position="141"/>
    </location>
</feature>
<dbReference type="Gene3D" id="3.40.50.150">
    <property type="entry name" value="Vaccinia Virus protein VP39"/>
    <property type="match status" value="1"/>
</dbReference>
<evidence type="ECO:0000259" key="1">
    <source>
        <dbReference type="Pfam" id="PF08241"/>
    </source>
</evidence>
<comment type="caution">
    <text evidence="2">The sequence shown here is derived from an EMBL/GenBank/DDBJ whole genome shotgun (WGS) entry which is preliminary data.</text>
</comment>
<dbReference type="Proteomes" id="UP000295254">
    <property type="component" value="Unassembled WGS sequence"/>
</dbReference>
<dbReference type="InterPro" id="IPR029063">
    <property type="entry name" value="SAM-dependent_MTases_sf"/>
</dbReference>
<evidence type="ECO:0000313" key="2">
    <source>
        <dbReference type="EMBL" id="TDB68428.1"/>
    </source>
</evidence>
<protein>
    <submittedName>
        <fullName evidence="2">Class I SAM-dependent methyltransferase</fullName>
    </submittedName>
</protein>
<organism evidence="2 3">
    <name type="scientific">Pseudomonas vancouverensis</name>
    <dbReference type="NCBI Taxonomy" id="95300"/>
    <lineage>
        <taxon>Bacteria</taxon>
        <taxon>Pseudomonadati</taxon>
        <taxon>Pseudomonadota</taxon>
        <taxon>Gammaproteobacteria</taxon>
        <taxon>Pseudomonadales</taxon>
        <taxon>Pseudomonadaceae</taxon>
        <taxon>Pseudomonas</taxon>
    </lineage>
</organism>